<dbReference type="PROSITE" id="PS50158">
    <property type="entry name" value="ZF_CCHC"/>
    <property type="match status" value="1"/>
</dbReference>
<dbReference type="GO" id="GO:0008270">
    <property type="term" value="F:zinc ion binding"/>
    <property type="evidence" value="ECO:0007669"/>
    <property type="project" value="UniProtKB-KW"/>
</dbReference>
<feature type="region of interest" description="Disordered" evidence="2">
    <location>
        <begin position="150"/>
        <end position="172"/>
    </location>
</feature>
<evidence type="ECO:0000259" key="3">
    <source>
        <dbReference type="PROSITE" id="PS50158"/>
    </source>
</evidence>
<organism evidence="4 5">
    <name type="scientific">Phytophthora fragariaefolia</name>
    <dbReference type="NCBI Taxonomy" id="1490495"/>
    <lineage>
        <taxon>Eukaryota</taxon>
        <taxon>Sar</taxon>
        <taxon>Stramenopiles</taxon>
        <taxon>Oomycota</taxon>
        <taxon>Peronosporomycetes</taxon>
        <taxon>Peronosporales</taxon>
        <taxon>Peronosporaceae</taxon>
        <taxon>Phytophthora</taxon>
    </lineage>
</organism>
<keyword evidence="1" id="KW-0862">Zinc</keyword>
<evidence type="ECO:0000313" key="5">
    <source>
        <dbReference type="Proteomes" id="UP001165121"/>
    </source>
</evidence>
<gene>
    <name evidence="4" type="ORF">Pfra01_000972900</name>
</gene>
<dbReference type="Proteomes" id="UP001165121">
    <property type="component" value="Unassembled WGS sequence"/>
</dbReference>
<feature type="domain" description="CCHC-type" evidence="3">
    <location>
        <begin position="195"/>
        <end position="208"/>
    </location>
</feature>
<proteinExistence type="predicted"/>
<dbReference type="EMBL" id="BSXT01000908">
    <property type="protein sequence ID" value="GMF36062.1"/>
    <property type="molecule type" value="Genomic_DNA"/>
</dbReference>
<dbReference type="GO" id="GO:0003676">
    <property type="term" value="F:nucleic acid binding"/>
    <property type="evidence" value="ECO:0007669"/>
    <property type="project" value="InterPro"/>
</dbReference>
<evidence type="ECO:0000256" key="1">
    <source>
        <dbReference type="PROSITE-ProRule" id="PRU00047"/>
    </source>
</evidence>
<name>A0A9W6XCE2_9STRA</name>
<accession>A0A9W6XCE2</accession>
<sequence length="627" mass="69205">MATQVRGADPRTLEDAVQYAEDKCGEYGEGRRITDWRMTEQRYREVPGTEDNSQMRITLVDDTSGKAVSRLAETAEKEPISLAALQALMTMVGVGKITEASGQTADKLAAAKPKARALEVKAERHASAEDEAQQQVPSAVTRGWWNHVPGGTGGRRYGGRWQNQGRGRGGGRGPIAEYYAPDTMSIAQRKVESECSYCGQRGHWWRECTVRIAAMGEEEAPRPPTAAATSREAPHPTLNLPQQRSCRQEMGRGTVTRQQGHMVGGGAAVWGKSVPAVVGPAWGKSSEEAVSARIADGGVAENRGSSPSTQSVVLSRAGDLVVRSAATEEREAEEALGQKTDTEDDGAQRTVALRLLTEEMSLGDGAMSNQGTVNARRKLAAAGTTAAVAGELPVMTRPPPSAVMRKQLLITGGVTKAAKRRQRRTEAKQAAATRMLAKELREEYAERAKVLRLKVKRVITELHEVANGLQGHLRRCDAQISAKVERREEQQQLMAVIDEPLNKPAIMSVTARMPRAPPERIDDTQWATLQQQYEKPVPKLLEERGTLEEMRAARRKALKDVKRYRAVRRIRRLQRRQQVLDQLKTVGPAEKIVRARDKRRKRRIEYQYKQQGSYGDCVTPVTAPPRE</sequence>
<keyword evidence="1" id="KW-0863">Zinc-finger</keyword>
<evidence type="ECO:0000313" key="4">
    <source>
        <dbReference type="EMBL" id="GMF36062.1"/>
    </source>
</evidence>
<dbReference type="InterPro" id="IPR001878">
    <property type="entry name" value="Znf_CCHC"/>
</dbReference>
<keyword evidence="1" id="KW-0479">Metal-binding</keyword>
<evidence type="ECO:0000256" key="2">
    <source>
        <dbReference type="SAM" id="MobiDB-lite"/>
    </source>
</evidence>
<reference evidence="4" key="1">
    <citation type="submission" date="2023-04" db="EMBL/GenBank/DDBJ databases">
        <title>Phytophthora fragariaefolia NBRC 109709.</title>
        <authorList>
            <person name="Ichikawa N."/>
            <person name="Sato H."/>
            <person name="Tonouchi N."/>
        </authorList>
    </citation>
    <scope>NUCLEOTIDE SEQUENCE</scope>
    <source>
        <strain evidence="4">NBRC 109709</strain>
    </source>
</reference>
<comment type="caution">
    <text evidence="4">The sequence shown here is derived from an EMBL/GenBank/DDBJ whole genome shotgun (WGS) entry which is preliminary data.</text>
</comment>
<keyword evidence="5" id="KW-1185">Reference proteome</keyword>
<feature type="region of interest" description="Disordered" evidence="2">
    <location>
        <begin position="217"/>
        <end position="239"/>
    </location>
</feature>
<dbReference type="SUPFAM" id="SSF57756">
    <property type="entry name" value="Retrovirus zinc finger-like domains"/>
    <property type="match status" value="1"/>
</dbReference>
<protein>
    <submittedName>
        <fullName evidence="4">Unnamed protein product</fullName>
    </submittedName>
</protein>
<dbReference type="InterPro" id="IPR036875">
    <property type="entry name" value="Znf_CCHC_sf"/>
</dbReference>
<feature type="region of interest" description="Disordered" evidence="2">
    <location>
        <begin position="325"/>
        <end position="345"/>
    </location>
</feature>
<dbReference type="AlphaFoldDB" id="A0A9W6XCE2"/>